<evidence type="ECO:0000313" key="1">
    <source>
        <dbReference type="EMBL" id="MVN85690.1"/>
    </source>
</evidence>
<reference evidence="1 2" key="1">
    <citation type="submission" date="2019-12" db="EMBL/GenBank/DDBJ databases">
        <title>Deinococcus sp. HMF7620 Genome sequencing and assembly.</title>
        <authorList>
            <person name="Kang H."/>
            <person name="Kim H."/>
            <person name="Joh K."/>
        </authorList>
    </citation>
    <scope>NUCLEOTIDE SEQUENCE [LARGE SCALE GENOMIC DNA]</scope>
    <source>
        <strain evidence="1 2">HMF7620</strain>
    </source>
</reference>
<dbReference type="AlphaFoldDB" id="A0A7C9HW06"/>
<accession>A0A7C9HW06</accession>
<dbReference type="RefSeq" id="WP_157457677.1">
    <property type="nucleotide sequence ID" value="NZ_WQLB01000002.1"/>
</dbReference>
<name>A0A7C9HW06_9DEIO</name>
<gene>
    <name evidence="1" type="ORF">GO986_02810</name>
</gene>
<evidence type="ECO:0000313" key="2">
    <source>
        <dbReference type="Proteomes" id="UP000483286"/>
    </source>
</evidence>
<dbReference type="EMBL" id="WQLB01000002">
    <property type="protein sequence ID" value="MVN85690.1"/>
    <property type="molecule type" value="Genomic_DNA"/>
</dbReference>
<keyword evidence="2" id="KW-1185">Reference proteome</keyword>
<protein>
    <submittedName>
        <fullName evidence="1">Uncharacterized protein</fullName>
    </submittedName>
</protein>
<comment type="caution">
    <text evidence="1">The sequence shown here is derived from an EMBL/GenBank/DDBJ whole genome shotgun (WGS) entry which is preliminary data.</text>
</comment>
<organism evidence="1 2">
    <name type="scientific">Deinococcus arboris</name>
    <dbReference type="NCBI Taxonomy" id="2682977"/>
    <lineage>
        <taxon>Bacteria</taxon>
        <taxon>Thermotogati</taxon>
        <taxon>Deinococcota</taxon>
        <taxon>Deinococci</taxon>
        <taxon>Deinococcales</taxon>
        <taxon>Deinococcaceae</taxon>
        <taxon>Deinococcus</taxon>
    </lineage>
</organism>
<proteinExistence type="predicted"/>
<dbReference type="Proteomes" id="UP000483286">
    <property type="component" value="Unassembled WGS sequence"/>
</dbReference>
<sequence>MTEFESPLKESTLFFAPPALYGLIERVRARDRRCRALAQGLVLAYSLDAALGARPYAASASSDFVTAVNDMLHKQDVQACPLAPLFHDFLALLLKSDAGAPLTVNSAQHLKVVNVEPLETELLLELHDLCHLRRELYQLCQPALANLDWSAQQARAV</sequence>